<dbReference type="GO" id="GO:0070628">
    <property type="term" value="F:proteasome binding"/>
    <property type="evidence" value="ECO:0007669"/>
    <property type="project" value="InterPro"/>
</dbReference>
<name>A0A9P4I7J1_9PEZI</name>
<reference evidence="2" key="1">
    <citation type="journal article" date="2020" name="Stud. Mycol.">
        <title>101 Dothideomycetes genomes: a test case for predicting lifestyles and emergence of pathogens.</title>
        <authorList>
            <person name="Haridas S."/>
            <person name="Albert R."/>
            <person name="Binder M."/>
            <person name="Bloem J."/>
            <person name="Labutti K."/>
            <person name="Salamov A."/>
            <person name="Andreopoulos B."/>
            <person name="Baker S."/>
            <person name="Barry K."/>
            <person name="Bills G."/>
            <person name="Bluhm B."/>
            <person name="Cannon C."/>
            <person name="Castanera R."/>
            <person name="Culley D."/>
            <person name="Daum C."/>
            <person name="Ezra D."/>
            <person name="Gonzalez J."/>
            <person name="Henrissat B."/>
            <person name="Kuo A."/>
            <person name="Liang C."/>
            <person name="Lipzen A."/>
            <person name="Lutzoni F."/>
            <person name="Magnuson J."/>
            <person name="Mondo S."/>
            <person name="Nolan M."/>
            <person name="Ohm R."/>
            <person name="Pangilinan J."/>
            <person name="Park H.-J."/>
            <person name="Ramirez L."/>
            <person name="Alfaro M."/>
            <person name="Sun H."/>
            <person name="Tritt A."/>
            <person name="Yoshinaga Y."/>
            <person name="Zwiers L.-H."/>
            <person name="Turgeon B."/>
            <person name="Goodwin S."/>
            <person name="Spatafora J."/>
            <person name="Crous P."/>
            <person name="Grigoriev I."/>
        </authorList>
    </citation>
    <scope>NUCLEOTIDE SEQUENCE</scope>
    <source>
        <strain evidence="2">CBS 133067</strain>
    </source>
</reference>
<dbReference type="Proteomes" id="UP000799772">
    <property type="component" value="Unassembled WGS sequence"/>
</dbReference>
<dbReference type="PANTHER" id="PTHR42342">
    <property type="entry name" value="STATIONARY PHASE PROTEIN 5"/>
    <property type="match status" value="1"/>
</dbReference>
<dbReference type="InterPro" id="IPR038816">
    <property type="entry name" value="Stationary_phase_5"/>
</dbReference>
<evidence type="ECO:0000313" key="2">
    <source>
        <dbReference type="EMBL" id="KAF2094582.1"/>
    </source>
</evidence>
<dbReference type="PANTHER" id="PTHR42342:SF1">
    <property type="entry name" value="STATIONARY PHASE PROTEIN 5"/>
    <property type="match status" value="1"/>
</dbReference>
<evidence type="ECO:0008006" key="4">
    <source>
        <dbReference type="Google" id="ProtNLM"/>
    </source>
</evidence>
<sequence>MAPSSGALFQQLLGGAAKQIRLAWLKASRVVESQAPRQAELQAQVQPAYARTAPRHPIHPAAALRQSKGRWYTTHAAIKNAARNFTTSTSHASPNASHGRSNFPTSRVSRAISQLPGRARAPFASTLRPNLSGGTLGRTAGGYGFGSGRIGGQRYFSHAPSVQAQVVQNVSQGLRAFLIGGQKAQFDGVDPLTGNKRFKAVTALQKEASEKLSSLPRATPGSFIDFHVNPTITALTPLNSVAGFTNTEMNSYAPVSNTGLQTSGLLDVLSADFSRALKDLALILNDLKTISTLGDLPITYRENRSCLRIHFPGCDADTVEKLCIELGIKRGVVGQDPDFDDYIGTEIALLFPFAPSKTVSECSFFEKPVERRLYQRRSEEVPWRDMLSPSQSPSEVAFSTLSNDGLEIDEFEPVGGIEESNPWLSSPSGYESIESSHLVSEAADKNAPLEFQGFEGLYRFMEMCDDRRMI</sequence>
<dbReference type="AlphaFoldDB" id="A0A9P4I7J1"/>
<feature type="region of interest" description="Disordered" evidence="1">
    <location>
        <begin position="84"/>
        <end position="106"/>
    </location>
</feature>
<evidence type="ECO:0000256" key="1">
    <source>
        <dbReference type="SAM" id="MobiDB-lite"/>
    </source>
</evidence>
<gene>
    <name evidence="2" type="ORF">NA57DRAFT_68621</name>
</gene>
<evidence type="ECO:0000313" key="3">
    <source>
        <dbReference type="Proteomes" id="UP000799772"/>
    </source>
</evidence>
<dbReference type="GO" id="GO:0043248">
    <property type="term" value="P:proteasome assembly"/>
    <property type="evidence" value="ECO:0007669"/>
    <property type="project" value="TreeGrafter"/>
</dbReference>
<protein>
    <recommendedName>
        <fullName evidence="4">Casein kinase II beta 2 subunit</fullName>
    </recommendedName>
</protein>
<dbReference type="EMBL" id="ML978134">
    <property type="protein sequence ID" value="KAF2094582.1"/>
    <property type="molecule type" value="Genomic_DNA"/>
</dbReference>
<accession>A0A9P4I7J1</accession>
<dbReference type="OrthoDB" id="5415241at2759"/>
<keyword evidence="3" id="KW-1185">Reference proteome</keyword>
<proteinExistence type="predicted"/>
<organism evidence="2 3">
    <name type="scientific">Rhizodiscina lignyota</name>
    <dbReference type="NCBI Taxonomy" id="1504668"/>
    <lineage>
        <taxon>Eukaryota</taxon>
        <taxon>Fungi</taxon>
        <taxon>Dikarya</taxon>
        <taxon>Ascomycota</taxon>
        <taxon>Pezizomycotina</taxon>
        <taxon>Dothideomycetes</taxon>
        <taxon>Pleosporomycetidae</taxon>
        <taxon>Aulographales</taxon>
        <taxon>Rhizodiscinaceae</taxon>
        <taxon>Rhizodiscina</taxon>
    </lineage>
</organism>
<comment type="caution">
    <text evidence="2">The sequence shown here is derived from an EMBL/GenBank/DDBJ whole genome shotgun (WGS) entry which is preliminary data.</text>
</comment>